<comment type="caution">
    <text evidence="2">The sequence shown here is derived from an EMBL/GenBank/DDBJ whole genome shotgun (WGS) entry which is preliminary data.</text>
</comment>
<feature type="non-terminal residue" evidence="2">
    <location>
        <position position="174"/>
    </location>
</feature>
<sequence>AQGKRRLHRGGTGLSARRGARPRLGGTAPPPRPPAKASGKPGRRRPQLSAGLAVATGSRRRVRRAAPIGGPLRRDRPAPARRGRRRGRDRNGRRSRSGRRGPAHPGRHPAAGRGAARRRRSAGARRAPTARRRRRRPLRNRTPGRRARSPRRSARPGAGLRRLGPDRLFPERPP</sequence>
<dbReference type="EMBL" id="QWGR01000272">
    <property type="protein sequence ID" value="RIJ43542.1"/>
    <property type="molecule type" value="Genomic_DNA"/>
</dbReference>
<name>A0A399SMM0_9BACT</name>
<feature type="compositionally biased region" description="Basic and acidic residues" evidence="1">
    <location>
        <begin position="163"/>
        <end position="174"/>
    </location>
</feature>
<evidence type="ECO:0000256" key="1">
    <source>
        <dbReference type="SAM" id="MobiDB-lite"/>
    </source>
</evidence>
<feature type="compositionally biased region" description="Basic residues" evidence="1">
    <location>
        <begin position="79"/>
        <end position="107"/>
    </location>
</feature>
<proteinExistence type="predicted"/>
<dbReference type="AlphaFoldDB" id="A0A399SMM0"/>
<organism evidence="2 3">
    <name type="scientific">Maribellus luteus</name>
    <dbReference type="NCBI Taxonomy" id="2305463"/>
    <lineage>
        <taxon>Bacteria</taxon>
        <taxon>Pseudomonadati</taxon>
        <taxon>Bacteroidota</taxon>
        <taxon>Bacteroidia</taxon>
        <taxon>Marinilabiliales</taxon>
        <taxon>Prolixibacteraceae</taxon>
        <taxon>Maribellus</taxon>
    </lineage>
</organism>
<evidence type="ECO:0000313" key="3">
    <source>
        <dbReference type="Proteomes" id="UP000265926"/>
    </source>
</evidence>
<gene>
    <name evidence="2" type="ORF">D1614_25030</name>
</gene>
<feature type="region of interest" description="Disordered" evidence="1">
    <location>
        <begin position="1"/>
        <end position="174"/>
    </location>
</feature>
<dbReference type="Proteomes" id="UP000265926">
    <property type="component" value="Unassembled WGS sequence"/>
</dbReference>
<keyword evidence="3" id="KW-1185">Reference proteome</keyword>
<evidence type="ECO:0000313" key="2">
    <source>
        <dbReference type="EMBL" id="RIJ43542.1"/>
    </source>
</evidence>
<reference evidence="2 3" key="1">
    <citation type="submission" date="2018-08" db="EMBL/GenBank/DDBJ databases">
        <title>Pallidiluteibacterium maritimus gen. nov., sp. nov., isolated from coastal sediment.</title>
        <authorList>
            <person name="Zhou L.Y."/>
        </authorList>
    </citation>
    <scope>NUCLEOTIDE SEQUENCE [LARGE SCALE GENOMIC DNA]</scope>
    <source>
        <strain evidence="2 3">XSD2</strain>
    </source>
</reference>
<feature type="compositionally biased region" description="Basic residues" evidence="1">
    <location>
        <begin position="115"/>
        <end position="154"/>
    </location>
</feature>
<feature type="non-terminal residue" evidence="2">
    <location>
        <position position="1"/>
    </location>
</feature>
<protein>
    <submittedName>
        <fullName evidence="2">Uncharacterized protein</fullName>
    </submittedName>
</protein>
<accession>A0A399SMM0</accession>